<keyword evidence="5" id="KW-1185">Reference proteome</keyword>
<dbReference type="PROSITE" id="PS50088">
    <property type="entry name" value="ANK_REPEAT"/>
    <property type="match status" value="3"/>
</dbReference>
<dbReference type="InterPro" id="IPR036770">
    <property type="entry name" value="Ankyrin_rpt-contain_sf"/>
</dbReference>
<comment type="caution">
    <text evidence="4">The sequence shown here is derived from an EMBL/GenBank/DDBJ whole genome shotgun (WGS) entry which is preliminary data.</text>
</comment>
<sequence>MRWMCLVIPVMLLTGCQESAKAPATGIVQVQSKGDVRQMNEALIAAAERGDTAELRRLLKAGADKNAKDPQGRTPMMAATYANKPEAVKLLIEAGADVNERDNRLNNPFLYAGAEGLLDILKLTIEAGADPKLTNRYGGTALIPAAERAHLDVIQELLTWTKVDVNHINNLGWTALMEAVVLGSGGEKHQQAVRLLVEHGADVNIPDKDGVTALAHAKQRGFGEMEQILRKAGAR</sequence>
<keyword evidence="2 3" id="KW-0040">ANK repeat</keyword>
<dbReference type="PANTHER" id="PTHR24188:SF29">
    <property type="entry name" value="GH09064P"/>
    <property type="match status" value="1"/>
</dbReference>
<dbReference type="Proteomes" id="UP000028123">
    <property type="component" value="Unassembled WGS sequence"/>
</dbReference>
<dbReference type="SUPFAM" id="SSF48403">
    <property type="entry name" value="Ankyrin repeat"/>
    <property type="match status" value="1"/>
</dbReference>
<evidence type="ECO:0000313" key="5">
    <source>
        <dbReference type="Proteomes" id="UP000028123"/>
    </source>
</evidence>
<organism evidence="4 5">
    <name type="scientific">Paenibacillus tyrfis</name>
    <dbReference type="NCBI Taxonomy" id="1501230"/>
    <lineage>
        <taxon>Bacteria</taxon>
        <taxon>Bacillati</taxon>
        <taxon>Bacillota</taxon>
        <taxon>Bacilli</taxon>
        <taxon>Bacillales</taxon>
        <taxon>Paenibacillaceae</taxon>
        <taxon>Paenibacillus</taxon>
    </lineage>
</organism>
<dbReference type="PROSITE" id="PS51257">
    <property type="entry name" value="PROKAR_LIPOPROTEIN"/>
    <property type="match status" value="1"/>
</dbReference>
<feature type="repeat" description="ANK" evidence="3">
    <location>
        <begin position="171"/>
        <end position="208"/>
    </location>
</feature>
<reference evidence="4 5" key="1">
    <citation type="submission" date="2014-06" db="EMBL/GenBank/DDBJ databases">
        <title>Draft genome sequence of Paenibacillus sp. MSt1.</title>
        <authorList>
            <person name="Aw Y.K."/>
            <person name="Ong K.S."/>
            <person name="Gan H.M."/>
            <person name="Lee S.M."/>
        </authorList>
    </citation>
    <scope>NUCLEOTIDE SEQUENCE [LARGE SCALE GENOMIC DNA]</scope>
    <source>
        <strain evidence="4 5">MSt1</strain>
    </source>
</reference>
<dbReference type="InterPro" id="IPR002110">
    <property type="entry name" value="Ankyrin_rpt"/>
</dbReference>
<feature type="repeat" description="ANK" evidence="3">
    <location>
        <begin position="38"/>
        <end position="70"/>
    </location>
</feature>
<dbReference type="eggNOG" id="COG0666">
    <property type="taxonomic scope" value="Bacteria"/>
</dbReference>
<proteinExistence type="predicted"/>
<dbReference type="Pfam" id="PF12796">
    <property type="entry name" value="Ank_2"/>
    <property type="match status" value="2"/>
</dbReference>
<dbReference type="Gene3D" id="1.25.40.20">
    <property type="entry name" value="Ankyrin repeat-containing domain"/>
    <property type="match status" value="1"/>
</dbReference>
<dbReference type="OrthoDB" id="9812708at2"/>
<dbReference type="SMART" id="SM00248">
    <property type="entry name" value="ANK"/>
    <property type="match status" value="5"/>
</dbReference>
<feature type="repeat" description="ANK" evidence="3">
    <location>
        <begin position="71"/>
        <end position="103"/>
    </location>
</feature>
<evidence type="ECO:0000256" key="2">
    <source>
        <dbReference type="ARBA" id="ARBA00023043"/>
    </source>
</evidence>
<dbReference type="PRINTS" id="PR01415">
    <property type="entry name" value="ANKYRIN"/>
</dbReference>
<evidence type="ECO:0000256" key="1">
    <source>
        <dbReference type="ARBA" id="ARBA00022737"/>
    </source>
</evidence>
<dbReference type="PANTHER" id="PTHR24188">
    <property type="entry name" value="ANKYRIN REPEAT PROTEIN"/>
    <property type="match status" value="1"/>
</dbReference>
<accession>A0A081NZB8</accession>
<dbReference type="AlphaFoldDB" id="A0A081NZB8"/>
<gene>
    <name evidence="4" type="ORF">ET33_12185</name>
</gene>
<dbReference type="PROSITE" id="PS50297">
    <property type="entry name" value="ANK_REP_REGION"/>
    <property type="match status" value="2"/>
</dbReference>
<dbReference type="RefSeq" id="WP_036687235.1">
    <property type="nucleotide sequence ID" value="NZ_JNVM01000019.1"/>
</dbReference>
<dbReference type="EMBL" id="JNVM01000019">
    <property type="protein sequence ID" value="KEQ23791.1"/>
    <property type="molecule type" value="Genomic_DNA"/>
</dbReference>
<evidence type="ECO:0000256" key="3">
    <source>
        <dbReference type="PROSITE-ProRule" id="PRU00023"/>
    </source>
</evidence>
<protein>
    <submittedName>
        <fullName evidence="4">Ankyrin</fullName>
    </submittedName>
</protein>
<name>A0A081NZB8_9BACL</name>
<keyword evidence="1" id="KW-0677">Repeat</keyword>
<evidence type="ECO:0000313" key="4">
    <source>
        <dbReference type="EMBL" id="KEQ23791.1"/>
    </source>
</evidence>